<feature type="domain" description="KIB1-4 beta-propeller" evidence="1">
    <location>
        <begin position="48"/>
        <end position="241"/>
    </location>
</feature>
<dbReference type="InterPro" id="IPR005174">
    <property type="entry name" value="KIB1-4_b-propeller"/>
</dbReference>
<reference evidence="2" key="1">
    <citation type="journal article" date="2019" name="Plant Physiol.">
        <title>Purine permease-type benzylisoquinoline alkaloid transporters in opium poppy.</title>
        <authorList>
            <person name="Dastmalchi M."/>
            <person name="Chang L."/>
            <person name="Chen R."/>
            <person name="Yu L."/>
            <person name="Chen X."/>
            <person name="Hagel J."/>
            <person name="Facchini P.J."/>
        </authorList>
    </citation>
    <scope>NUCLEOTIDE SEQUENCE</scope>
</reference>
<accession>A0A5B7LJQ1</accession>
<organism evidence="2">
    <name type="scientific">Papaver somniferum</name>
    <name type="common">Opium poppy</name>
    <dbReference type="NCBI Taxonomy" id="3469"/>
    <lineage>
        <taxon>Eukaryota</taxon>
        <taxon>Viridiplantae</taxon>
        <taxon>Streptophyta</taxon>
        <taxon>Embryophyta</taxon>
        <taxon>Tracheophyta</taxon>
        <taxon>Spermatophyta</taxon>
        <taxon>Magnoliopsida</taxon>
        <taxon>Ranunculales</taxon>
        <taxon>Papaveraceae</taxon>
        <taxon>Papaveroideae</taxon>
        <taxon>Papaver</taxon>
    </lineage>
</organism>
<feature type="domain" description="KIB1-4 beta-propeller" evidence="1">
    <location>
        <begin position="396"/>
        <end position="631"/>
    </location>
</feature>
<proteinExistence type="predicted"/>
<dbReference type="PANTHER" id="PTHR33127:SF35">
    <property type="entry name" value="F-BOX DOMAIN-CONTAINING PROTEIN"/>
    <property type="match status" value="1"/>
</dbReference>
<sequence length="686" mass="79081">MAKSDLSRLPPSPGAVPWLVIQHGENHRLLTSPPRSSICGSSSSSITSTGDDSMVYILYFGGGSLYILIYCHPGEKQWRKYEYAEGDRDFKSMLHCKGKLYIVGRYGQILEITPNSGTTDIDEDSTSKMDTDEDSIIWSEIAGGLRYRFHSYYMESFGEVIKIDKHYIGRGDHEHFVTKILVSRLDFNSLTWEEVKFPSDHVFFIGYFNTDTRLSFLASELGNLLKGGCVYFTLKCDLNMYKYDLDDESVSLSSPCPDIPTPWLSPSWLRIPIYSRVDDSRTTTDLMLGKDEDVEKAIKETDCKTSTVDKDGEIKDVEEVGLLVKLNDDIVWDMSKFLHRVDRIHLRAVSKKYRSVIDLRRYSPPRTVHTTHISPWMIFPKNDRSILNFVNPMHNNENYLLSTPELLKGSRIRFSKGGWLLMAKRKILFFYNSFTKSVVRLPNMPDPNFTGISFSSLPTSSDCLVFAIDKELIVDQVRIFFIKRGDENWSYYLYNNVYLLPNKINMKFKLTINNPVFYHGRFYCLDNNGALGVFNHEHPNMSWEILSMIPPPNCGFIYNSYLVDCEGELLSVLLGRLGNWVCIYILNETEMVWIEVKHLGQYMLFLSSTSCISAIAPTSQMENNIYFPRLHNEGILYYSLDTGMYHSVGSCHSAKDFRDSKERLHCSWIEPNWSDISDHHLDWLNI</sequence>
<dbReference type="PANTHER" id="PTHR33127">
    <property type="entry name" value="TRANSMEMBRANE PROTEIN"/>
    <property type="match status" value="1"/>
</dbReference>
<dbReference type="Pfam" id="PF03478">
    <property type="entry name" value="Beta-prop_KIB1-4"/>
    <property type="match status" value="2"/>
</dbReference>
<protein>
    <submittedName>
        <fullName evidence="2">F-box/kelch-repeat protein</fullName>
    </submittedName>
</protein>
<dbReference type="EMBL" id="MH838000">
    <property type="protein sequence ID" value="QBG82594.1"/>
    <property type="molecule type" value="Genomic_DNA"/>
</dbReference>
<evidence type="ECO:0000313" key="2">
    <source>
        <dbReference type="EMBL" id="QBG82594.1"/>
    </source>
</evidence>
<dbReference type="AlphaFoldDB" id="A0A5B7LJQ1"/>
<evidence type="ECO:0000259" key="1">
    <source>
        <dbReference type="Pfam" id="PF03478"/>
    </source>
</evidence>
<name>A0A5B7LJQ1_PAPSO</name>